<evidence type="ECO:0000313" key="15">
    <source>
        <dbReference type="Proteomes" id="UP000073492"/>
    </source>
</evidence>
<dbReference type="SMART" id="SM01408">
    <property type="entry name" value="ING"/>
    <property type="match status" value="1"/>
</dbReference>
<keyword evidence="6 11" id="KW-0156">Chromatin regulator</keyword>
<dbReference type="Pfam" id="PF12998">
    <property type="entry name" value="ING"/>
    <property type="match status" value="1"/>
</dbReference>
<dbReference type="PANTHER" id="PTHR10333">
    <property type="entry name" value="INHIBITOR OF GROWTH PROTEIN"/>
    <property type="match status" value="1"/>
</dbReference>
<feature type="site" description="Histone H3K4me3 binding" evidence="8">
    <location>
        <position position="759"/>
    </location>
</feature>
<feature type="compositionally biased region" description="Basic and acidic residues" evidence="12">
    <location>
        <begin position="505"/>
        <end position="551"/>
    </location>
</feature>
<feature type="region of interest" description="Disordered" evidence="12">
    <location>
        <begin position="135"/>
        <end position="200"/>
    </location>
</feature>
<feature type="compositionally biased region" description="Low complexity" evidence="12">
    <location>
        <begin position="152"/>
        <end position="170"/>
    </location>
</feature>
<feature type="compositionally biased region" description="Low complexity" evidence="12">
    <location>
        <begin position="402"/>
        <end position="419"/>
    </location>
</feature>
<evidence type="ECO:0000256" key="4">
    <source>
        <dbReference type="ARBA" id="ARBA00022771"/>
    </source>
</evidence>
<evidence type="ECO:0000256" key="9">
    <source>
        <dbReference type="PIRSR" id="PIRSR628651-51"/>
    </source>
</evidence>
<sequence>MPFYSSVRKTSATTAGNDANTLYPPNGSNGIARQPRTTASGRAVRANTTRPANYYARPFGNPAAIGPHDANPDNAGPQQPDAFYPGITFFTDAITALPKEVQKQFTLMKEVEAKIHGPTEQIGQIIDQIMDMPVPRRKETSTSAAQNGPPQGLLSLTANNSTSGSANASLINGQAGRHSAHASVSGSVDGEQHAESEEDRQKRLKCYELRAMTSGLLANLDEKIVVLSEANRVLKLQHMRLDSVMPQLDNEISEEARLGSMTHWAYSDNRQKTKAVASSANRQRDVAAMNSLAVAGNMLHEQEIANVRTNAGKEATREKRGGKRAEHAGDSDFDDKPRKVAKVSKGKAAAGGGPAGLGISTNGEPATKRKKPADKGLAAPGMERTVSAPGKGAKGRDTPRSTPAAEPTAKTKPTKAKPGPTGPKRKMPASAQNSPMLASSPLAASFSPALAAASLDARPSSSRMRQNSSATNLRHERLRDEDENDSRPSSAAGDKAMPKMNGRKKVQETTEEHEQITREEPTELSRQQSEKLKREDTEIRPASVNEKDRPVNSRSGSNSRKNSGRNSKVSTPRTESFPMSTALGGEAMARSRSTRSKPGDRDDSSSEPQQGSTIRKGMHKRNASNSHLVKQLAPFNKSPNLDRNNMDEDMDSDDDEKEDNEAEDQEAGEEDQREARRASARRPVSRRNTVNSTTLRTSPAPVSRDSSPPASPPTATRQNTRSSQRGNAASPKENTPPLIQDDDEDESEHDPDDPDEPKYCYCNRGSYGEMVACDNDNCPREWFHLGCTELKEAPEEEEKWYCRDCRPKGRGGRGGARGGRGRPVA</sequence>
<dbReference type="GO" id="GO:0033698">
    <property type="term" value="C:Rpd3L complex"/>
    <property type="evidence" value="ECO:0007669"/>
    <property type="project" value="TreeGrafter"/>
</dbReference>
<evidence type="ECO:0000256" key="10">
    <source>
        <dbReference type="PROSITE-ProRule" id="PRU00146"/>
    </source>
</evidence>
<evidence type="ECO:0000256" key="8">
    <source>
        <dbReference type="PIRSR" id="PIRSR628651-50"/>
    </source>
</evidence>
<comment type="function">
    <text evidence="11">Component of an histone acetyltransferase complex.</text>
</comment>
<dbReference type="CDD" id="cd15505">
    <property type="entry name" value="PHD_ING"/>
    <property type="match status" value="1"/>
</dbReference>
<dbReference type="GO" id="GO:0008270">
    <property type="term" value="F:zinc ion binding"/>
    <property type="evidence" value="ECO:0007669"/>
    <property type="project" value="UniProtKB-KW"/>
</dbReference>
<comment type="similarity">
    <text evidence="2 11">Belongs to the ING family.</text>
</comment>
<evidence type="ECO:0000256" key="7">
    <source>
        <dbReference type="ARBA" id="ARBA00023242"/>
    </source>
</evidence>
<feature type="compositionally biased region" description="Basic and acidic residues" evidence="12">
    <location>
        <begin position="190"/>
        <end position="200"/>
    </location>
</feature>
<name>A0A139ICN8_9PEZI</name>
<feature type="site" description="Histone H3K4me3 binding" evidence="8">
    <location>
        <position position="770"/>
    </location>
</feature>
<feature type="compositionally biased region" description="Low complexity" evidence="12">
    <location>
        <begin position="698"/>
        <end position="708"/>
    </location>
</feature>
<feature type="compositionally biased region" description="Polar residues" evidence="12">
    <location>
        <begin position="688"/>
        <end position="697"/>
    </location>
</feature>
<dbReference type="InterPro" id="IPR013083">
    <property type="entry name" value="Znf_RING/FYVE/PHD"/>
</dbReference>
<feature type="binding site" evidence="9">
    <location>
        <position position="778"/>
    </location>
    <ligand>
        <name>Zn(2+)</name>
        <dbReference type="ChEBI" id="CHEBI:29105"/>
        <label>2</label>
    </ligand>
</feature>
<dbReference type="Gene3D" id="3.30.40.10">
    <property type="entry name" value="Zinc/RING finger domain, C3HC4 (zinc finger)"/>
    <property type="match status" value="1"/>
</dbReference>
<dbReference type="OrthoDB" id="5411773at2759"/>
<feature type="domain" description="PHD-type" evidence="13">
    <location>
        <begin position="757"/>
        <end position="808"/>
    </location>
</feature>
<feature type="region of interest" description="Disordered" evidence="12">
    <location>
        <begin position="308"/>
        <end position="440"/>
    </location>
</feature>
<evidence type="ECO:0000256" key="12">
    <source>
        <dbReference type="SAM" id="MobiDB-lite"/>
    </source>
</evidence>
<gene>
    <name evidence="14" type="ORF">AC579_595</name>
</gene>
<evidence type="ECO:0000256" key="1">
    <source>
        <dbReference type="ARBA" id="ARBA00004123"/>
    </source>
</evidence>
<evidence type="ECO:0000256" key="3">
    <source>
        <dbReference type="ARBA" id="ARBA00022723"/>
    </source>
</evidence>
<evidence type="ECO:0000256" key="5">
    <source>
        <dbReference type="ARBA" id="ARBA00022833"/>
    </source>
</evidence>
<dbReference type="STRING" id="113226.A0A139ICN8"/>
<feature type="binding site" evidence="9">
    <location>
        <position position="773"/>
    </location>
    <ligand>
        <name>Zn(2+)</name>
        <dbReference type="ChEBI" id="CHEBI:29105"/>
        <label>2</label>
    </ligand>
</feature>
<comment type="domain">
    <text evidence="11">The PHD-type zinc finger mediates the binding to H3K4me3.</text>
</comment>
<feature type="compositionally biased region" description="Polar residues" evidence="12">
    <location>
        <begin position="463"/>
        <end position="472"/>
    </location>
</feature>
<dbReference type="InterPro" id="IPR019786">
    <property type="entry name" value="Zinc_finger_PHD-type_CS"/>
</dbReference>
<dbReference type="PROSITE" id="PS01359">
    <property type="entry name" value="ZF_PHD_1"/>
    <property type="match status" value="1"/>
</dbReference>
<dbReference type="GO" id="GO:0070210">
    <property type="term" value="C:Rpd3L-Expanded complex"/>
    <property type="evidence" value="ECO:0007669"/>
    <property type="project" value="TreeGrafter"/>
</dbReference>
<feature type="binding site" evidence="9">
    <location>
        <position position="784"/>
    </location>
    <ligand>
        <name>Zn(2+)</name>
        <dbReference type="ChEBI" id="CHEBI:29105"/>
        <label>1</label>
    </ligand>
</feature>
<comment type="subunit">
    <text evidence="11">Component of an histone acetyltransferase complex. Interacts with H3K4me3 and to a lesser extent with H3K4me2.</text>
</comment>
<dbReference type="Proteomes" id="UP000073492">
    <property type="component" value="Unassembled WGS sequence"/>
</dbReference>
<feature type="compositionally biased region" description="Acidic residues" evidence="12">
    <location>
        <begin position="740"/>
        <end position="755"/>
    </location>
</feature>
<feature type="region of interest" description="Disordered" evidence="12">
    <location>
        <begin position="1"/>
        <end position="83"/>
    </location>
</feature>
<feature type="compositionally biased region" description="Basic and acidic residues" evidence="12">
    <location>
        <begin position="314"/>
        <end position="338"/>
    </location>
</feature>
<feature type="compositionally biased region" description="Polar residues" evidence="12">
    <location>
        <begin position="7"/>
        <end position="20"/>
    </location>
</feature>
<evidence type="ECO:0000313" key="14">
    <source>
        <dbReference type="EMBL" id="KXT12365.1"/>
    </source>
</evidence>
<protein>
    <recommendedName>
        <fullName evidence="11">Chromatin modification-related protein</fullName>
    </recommendedName>
</protein>
<evidence type="ECO:0000259" key="13">
    <source>
        <dbReference type="PROSITE" id="PS50016"/>
    </source>
</evidence>
<dbReference type="PROSITE" id="PS50016">
    <property type="entry name" value="ZF_PHD_2"/>
    <property type="match status" value="1"/>
</dbReference>
<keyword evidence="15" id="KW-1185">Reference proteome</keyword>
<keyword evidence="4 10" id="KW-0863">Zinc-finger</keyword>
<feature type="region of interest" description="Disordered" evidence="12">
    <location>
        <begin position="454"/>
        <end position="759"/>
    </location>
</feature>
<feature type="site" description="Histone H3K4me3 binding" evidence="8">
    <location>
        <position position="774"/>
    </location>
</feature>
<comment type="caution">
    <text evidence="14">The sequence shown here is derived from an EMBL/GenBank/DDBJ whole genome shotgun (WGS) entry which is preliminary data.</text>
</comment>
<feature type="site" description="Histone H3K4me3 binding" evidence="8">
    <location>
        <position position="782"/>
    </location>
</feature>
<organism evidence="14 15">
    <name type="scientific">Pseudocercospora musae</name>
    <dbReference type="NCBI Taxonomy" id="113226"/>
    <lineage>
        <taxon>Eukaryota</taxon>
        <taxon>Fungi</taxon>
        <taxon>Dikarya</taxon>
        <taxon>Ascomycota</taxon>
        <taxon>Pezizomycotina</taxon>
        <taxon>Dothideomycetes</taxon>
        <taxon>Dothideomycetidae</taxon>
        <taxon>Mycosphaerellales</taxon>
        <taxon>Mycosphaerellaceae</taxon>
        <taxon>Pseudocercospora</taxon>
    </lineage>
</organism>
<dbReference type="InterPro" id="IPR024610">
    <property type="entry name" value="ING_N_histone-binding"/>
</dbReference>
<feature type="compositionally biased region" description="Low complexity" evidence="12">
    <location>
        <begin position="552"/>
        <end position="570"/>
    </location>
</feature>
<dbReference type="SUPFAM" id="SSF57903">
    <property type="entry name" value="FYVE/PHD zinc finger"/>
    <property type="match status" value="1"/>
</dbReference>
<feature type="binding site" evidence="9">
    <location>
        <position position="762"/>
    </location>
    <ligand>
        <name>Zn(2+)</name>
        <dbReference type="ChEBI" id="CHEBI:29105"/>
        <label>1</label>
    </ligand>
</feature>
<evidence type="ECO:0000256" key="11">
    <source>
        <dbReference type="RuleBase" id="RU361213"/>
    </source>
</evidence>
<dbReference type="GO" id="GO:0006355">
    <property type="term" value="P:regulation of DNA-templated transcription"/>
    <property type="evidence" value="ECO:0007669"/>
    <property type="project" value="TreeGrafter"/>
</dbReference>
<feature type="region of interest" description="Disordered" evidence="12">
    <location>
        <begin position="805"/>
        <end position="825"/>
    </location>
</feature>
<evidence type="ECO:0000256" key="6">
    <source>
        <dbReference type="ARBA" id="ARBA00022853"/>
    </source>
</evidence>
<feature type="compositionally biased region" description="Acidic residues" evidence="12">
    <location>
        <begin position="647"/>
        <end position="672"/>
    </location>
</feature>
<dbReference type="InterPro" id="IPR028651">
    <property type="entry name" value="ING_fam"/>
</dbReference>
<dbReference type="PANTHER" id="PTHR10333:SF42">
    <property type="entry name" value="INHIBITOR OF GROWTH PROTEIN 5"/>
    <property type="match status" value="1"/>
</dbReference>
<feature type="compositionally biased region" description="Polar residues" evidence="12">
    <location>
        <begin position="26"/>
        <end position="51"/>
    </location>
</feature>
<dbReference type="InterPro" id="IPR011011">
    <property type="entry name" value="Znf_FYVE_PHD"/>
</dbReference>
<dbReference type="InterPro" id="IPR001965">
    <property type="entry name" value="Znf_PHD"/>
</dbReference>
<feature type="binding site" evidence="9">
    <location>
        <position position="802"/>
    </location>
    <ligand>
        <name>Zn(2+)</name>
        <dbReference type="ChEBI" id="CHEBI:29105"/>
        <label>2</label>
    </ligand>
</feature>
<dbReference type="SMART" id="SM00249">
    <property type="entry name" value="PHD"/>
    <property type="match status" value="1"/>
</dbReference>
<feature type="compositionally biased region" description="Polar residues" evidence="12">
    <location>
        <begin position="716"/>
        <end position="727"/>
    </location>
</feature>
<keyword evidence="7 11" id="KW-0539">Nucleus</keyword>
<feature type="binding site" evidence="9">
    <location>
        <position position="805"/>
    </location>
    <ligand>
        <name>Zn(2+)</name>
        <dbReference type="ChEBI" id="CHEBI:29105"/>
        <label>2</label>
    </ligand>
</feature>
<keyword evidence="3 9" id="KW-0479">Metal-binding</keyword>
<evidence type="ECO:0000256" key="2">
    <source>
        <dbReference type="ARBA" id="ARBA00010210"/>
    </source>
</evidence>
<dbReference type="InterPro" id="IPR019787">
    <property type="entry name" value="Znf_PHD-finger"/>
</dbReference>
<dbReference type="EMBL" id="LFZO01000154">
    <property type="protein sequence ID" value="KXT12365.1"/>
    <property type="molecule type" value="Genomic_DNA"/>
</dbReference>
<feature type="binding site" evidence="9">
    <location>
        <position position="787"/>
    </location>
    <ligand>
        <name>Zn(2+)</name>
        <dbReference type="ChEBI" id="CHEBI:29105"/>
        <label>1</label>
    </ligand>
</feature>
<feature type="binding site" evidence="9">
    <location>
        <position position="760"/>
    </location>
    <ligand>
        <name>Zn(2+)</name>
        <dbReference type="ChEBI" id="CHEBI:29105"/>
        <label>1</label>
    </ligand>
</feature>
<dbReference type="GO" id="GO:0006325">
    <property type="term" value="P:chromatin organization"/>
    <property type="evidence" value="ECO:0007669"/>
    <property type="project" value="UniProtKB-KW"/>
</dbReference>
<proteinExistence type="inferred from homology"/>
<comment type="subcellular location">
    <subcellularLocation>
        <location evidence="1 11">Nucleus</location>
    </subcellularLocation>
</comment>
<keyword evidence="5 9" id="KW-0862">Zinc</keyword>
<dbReference type="AlphaFoldDB" id="A0A139ICN8"/>
<reference evidence="14 15" key="1">
    <citation type="submission" date="2015-07" db="EMBL/GenBank/DDBJ databases">
        <title>Comparative genomics of the Sigatoka disease complex on banana suggests a link between parallel evolutionary changes in Pseudocercospora fijiensis and Pseudocercospora eumusae and increased virulence on the banana host.</title>
        <authorList>
            <person name="Chang T.-C."/>
            <person name="Salvucci A."/>
            <person name="Crous P.W."/>
            <person name="Stergiopoulos I."/>
        </authorList>
    </citation>
    <scope>NUCLEOTIDE SEQUENCE [LARGE SCALE GENOMIC DNA]</scope>
    <source>
        <strain evidence="14 15">CBS 116634</strain>
    </source>
</reference>
<accession>A0A139ICN8</accession>